<evidence type="ECO:0000313" key="1">
    <source>
        <dbReference type="EMBL" id="MEE1885983.1"/>
    </source>
</evidence>
<proteinExistence type="predicted"/>
<accession>A0ABU7H4R4</accession>
<dbReference type="Proteomes" id="UP001337681">
    <property type="component" value="Unassembled WGS sequence"/>
</dbReference>
<dbReference type="InterPro" id="IPR007263">
    <property type="entry name" value="DCC1-like"/>
</dbReference>
<keyword evidence="2" id="KW-1185">Reference proteome</keyword>
<dbReference type="Pfam" id="PF04134">
    <property type="entry name" value="DCC1-like"/>
    <property type="match status" value="1"/>
</dbReference>
<sequence length="139" mass="16201">MIEQEDQIIFFDGLCNLCNSSVQFIIKRDSKLNFKFASLQSEFAKTCLGEEFSSSALKKGVVLKKGDRIFTASSAALQIARKLDGLWPLLFCFYFIPKFFRDWVYGWIANNRNKIWGKKEECWVPTPEIAWRFIDQPIL</sequence>
<dbReference type="PANTHER" id="PTHR33639:SF2">
    <property type="entry name" value="DUF393 DOMAIN-CONTAINING PROTEIN"/>
    <property type="match status" value="1"/>
</dbReference>
<dbReference type="EMBL" id="JAZDQU010000002">
    <property type="protein sequence ID" value="MEE1885983.1"/>
    <property type="molecule type" value="Genomic_DNA"/>
</dbReference>
<dbReference type="InterPro" id="IPR052927">
    <property type="entry name" value="DCC_oxidoreductase"/>
</dbReference>
<organism evidence="1 2">
    <name type="scientific">Pedobacter flavus</name>
    <dbReference type="NCBI Taxonomy" id="3113906"/>
    <lineage>
        <taxon>Bacteria</taxon>
        <taxon>Pseudomonadati</taxon>
        <taxon>Bacteroidota</taxon>
        <taxon>Sphingobacteriia</taxon>
        <taxon>Sphingobacteriales</taxon>
        <taxon>Sphingobacteriaceae</taxon>
        <taxon>Pedobacter</taxon>
    </lineage>
</organism>
<name>A0ABU7H4R4_9SPHI</name>
<dbReference type="PANTHER" id="PTHR33639">
    <property type="entry name" value="THIOL-DISULFIDE OXIDOREDUCTASE DCC"/>
    <property type="match status" value="1"/>
</dbReference>
<dbReference type="RefSeq" id="WP_330146872.1">
    <property type="nucleotide sequence ID" value="NZ_JAZDQU010000002.1"/>
</dbReference>
<gene>
    <name evidence="1" type="ORF">VRU49_11200</name>
</gene>
<reference evidence="1 2" key="1">
    <citation type="submission" date="2024-01" db="EMBL/GenBank/DDBJ databases">
        <title>Pedobacter sp. nov., isolated from oil-contaminated soil.</title>
        <authorList>
            <person name="Le N.T.T."/>
        </authorList>
    </citation>
    <scope>NUCLEOTIDE SEQUENCE [LARGE SCALE GENOMIC DNA]</scope>
    <source>
        <strain evidence="1 2">VNH31</strain>
    </source>
</reference>
<protein>
    <submittedName>
        <fullName evidence="1">DCC1-like thiol-disulfide oxidoreductase family protein</fullName>
    </submittedName>
</protein>
<evidence type="ECO:0000313" key="2">
    <source>
        <dbReference type="Proteomes" id="UP001337681"/>
    </source>
</evidence>
<comment type="caution">
    <text evidence="1">The sequence shown here is derived from an EMBL/GenBank/DDBJ whole genome shotgun (WGS) entry which is preliminary data.</text>
</comment>